<proteinExistence type="inferred from homology"/>
<protein>
    <submittedName>
        <fullName evidence="3">Flavoredoxin</fullName>
    </submittedName>
</protein>
<gene>
    <name evidence="3" type="primary">flr_1</name>
    <name evidence="3" type="ORF">ACLFYP115_01204</name>
</gene>
<dbReference type="AlphaFoldDB" id="A0A6N2T1Y4"/>
<name>A0A6N2T1Y4_9FIRM</name>
<evidence type="ECO:0000313" key="3">
    <source>
        <dbReference type="EMBL" id="VYS98808.1"/>
    </source>
</evidence>
<dbReference type="InterPro" id="IPR012349">
    <property type="entry name" value="Split_barrel_FMN-bd"/>
</dbReference>
<sequence length="199" mass="22627">MKLAGFIDIASFLHYNGNYTKKEASNMSEYAIVAPEDFDQSAFRLIGKDWMLVTAKNEEGRINTMTASWGGFGVMWGKDVAVSVIRPQRYTKEFIDNSETFSLSFYDEAFKKDLTYLGSVSGRTEDKISKTRLTPTDANGIPYFEEAKIVLICRKLYSQPMDPEGFIGDAKALDAQWYADKDYHTLYVAEIEQILVKQD</sequence>
<dbReference type="InterPro" id="IPR002563">
    <property type="entry name" value="Flavin_Rdtase-like_dom"/>
</dbReference>
<reference evidence="3" key="1">
    <citation type="submission" date="2019-11" db="EMBL/GenBank/DDBJ databases">
        <authorList>
            <person name="Feng L."/>
        </authorList>
    </citation>
    <scope>NUCLEOTIDE SEQUENCE</scope>
    <source>
        <strain evidence="3">AcaccaeLFYP115</strain>
    </source>
</reference>
<dbReference type="GO" id="GO:0016646">
    <property type="term" value="F:oxidoreductase activity, acting on the CH-NH group of donors, NAD or NADP as acceptor"/>
    <property type="evidence" value="ECO:0007669"/>
    <property type="project" value="UniProtKB-ARBA"/>
</dbReference>
<dbReference type="GO" id="GO:0010181">
    <property type="term" value="F:FMN binding"/>
    <property type="evidence" value="ECO:0007669"/>
    <property type="project" value="InterPro"/>
</dbReference>
<dbReference type="Pfam" id="PF01613">
    <property type="entry name" value="Flavin_Reduct"/>
    <property type="match status" value="1"/>
</dbReference>
<comment type="similarity">
    <text evidence="1">Belongs to the flavoredoxin family.</text>
</comment>
<dbReference type="Gene3D" id="2.30.110.10">
    <property type="entry name" value="Electron Transport, Fmn-binding Protein, Chain A"/>
    <property type="match status" value="1"/>
</dbReference>
<evidence type="ECO:0000256" key="1">
    <source>
        <dbReference type="ARBA" id="ARBA00038054"/>
    </source>
</evidence>
<dbReference type="PANTHER" id="PTHR43567">
    <property type="entry name" value="FLAVOREDOXIN-RELATED-RELATED"/>
    <property type="match status" value="1"/>
</dbReference>
<dbReference type="PANTHER" id="PTHR43567:SF5">
    <property type="entry name" value="HYPOTHETICAL CYTOSOLIC PROTEIN"/>
    <property type="match status" value="1"/>
</dbReference>
<dbReference type="SUPFAM" id="SSF50475">
    <property type="entry name" value="FMN-binding split barrel"/>
    <property type="match status" value="1"/>
</dbReference>
<organism evidence="3">
    <name type="scientific">Anaerostipes caccae</name>
    <dbReference type="NCBI Taxonomy" id="105841"/>
    <lineage>
        <taxon>Bacteria</taxon>
        <taxon>Bacillati</taxon>
        <taxon>Bacillota</taxon>
        <taxon>Clostridia</taxon>
        <taxon>Lachnospirales</taxon>
        <taxon>Lachnospiraceae</taxon>
        <taxon>Anaerostipes</taxon>
    </lineage>
</organism>
<dbReference type="EMBL" id="CACRSQ010000003">
    <property type="protein sequence ID" value="VYS98808.1"/>
    <property type="molecule type" value="Genomic_DNA"/>
</dbReference>
<accession>A0A6N2T1Y4</accession>
<dbReference type="InterPro" id="IPR052174">
    <property type="entry name" value="Flavoredoxin"/>
</dbReference>
<evidence type="ECO:0000259" key="2">
    <source>
        <dbReference type="Pfam" id="PF01613"/>
    </source>
</evidence>
<feature type="domain" description="Flavin reductase like" evidence="2">
    <location>
        <begin position="49"/>
        <end position="197"/>
    </location>
</feature>